<comment type="caution">
    <text evidence="1">The sequence shown here is derived from an EMBL/GenBank/DDBJ whole genome shotgun (WGS) entry which is preliminary data.</text>
</comment>
<accession>A0AAV4NVY1</accession>
<reference evidence="1 2" key="1">
    <citation type="submission" date="2021-06" db="EMBL/GenBank/DDBJ databases">
        <title>Caerostris extrusa draft genome.</title>
        <authorList>
            <person name="Kono N."/>
            <person name="Arakawa K."/>
        </authorList>
    </citation>
    <scope>NUCLEOTIDE SEQUENCE [LARGE SCALE GENOMIC DNA]</scope>
</reference>
<dbReference type="Proteomes" id="UP001054945">
    <property type="component" value="Unassembled WGS sequence"/>
</dbReference>
<sequence>MIVLMDISLEQGGKITRSYPKSDYESCCCIHSLAFTASQRVWRKQIAFGGSTKINVSGACGIICWRGGRAVYLKSFHKRHPLCFPQDPARLVN</sequence>
<proteinExistence type="predicted"/>
<keyword evidence="2" id="KW-1185">Reference proteome</keyword>
<name>A0AAV4NVY1_CAEEX</name>
<organism evidence="1 2">
    <name type="scientific">Caerostris extrusa</name>
    <name type="common">Bark spider</name>
    <name type="synonym">Caerostris bankana</name>
    <dbReference type="NCBI Taxonomy" id="172846"/>
    <lineage>
        <taxon>Eukaryota</taxon>
        <taxon>Metazoa</taxon>
        <taxon>Ecdysozoa</taxon>
        <taxon>Arthropoda</taxon>
        <taxon>Chelicerata</taxon>
        <taxon>Arachnida</taxon>
        <taxon>Araneae</taxon>
        <taxon>Araneomorphae</taxon>
        <taxon>Entelegynae</taxon>
        <taxon>Araneoidea</taxon>
        <taxon>Araneidae</taxon>
        <taxon>Caerostris</taxon>
    </lineage>
</organism>
<evidence type="ECO:0000313" key="1">
    <source>
        <dbReference type="EMBL" id="GIX87746.1"/>
    </source>
</evidence>
<dbReference type="EMBL" id="BPLR01003707">
    <property type="protein sequence ID" value="GIX87746.1"/>
    <property type="molecule type" value="Genomic_DNA"/>
</dbReference>
<gene>
    <name evidence="1" type="ORF">CEXT_411581</name>
</gene>
<protein>
    <submittedName>
        <fullName evidence="1">Uncharacterized protein</fullName>
    </submittedName>
</protein>
<evidence type="ECO:0000313" key="2">
    <source>
        <dbReference type="Proteomes" id="UP001054945"/>
    </source>
</evidence>
<dbReference type="AlphaFoldDB" id="A0AAV4NVY1"/>